<dbReference type="FunFam" id="3.40.50.1470:FF:000001">
    <property type="entry name" value="Peptidyl-tRNA hydrolase"/>
    <property type="match status" value="1"/>
</dbReference>
<comment type="catalytic activity">
    <reaction evidence="7 8">
        <text>an N-acyl-L-alpha-aminoacyl-tRNA + H2O = an N-acyl-L-amino acid + a tRNA + H(+)</text>
        <dbReference type="Rhea" id="RHEA:54448"/>
        <dbReference type="Rhea" id="RHEA-COMP:10123"/>
        <dbReference type="Rhea" id="RHEA-COMP:13883"/>
        <dbReference type="ChEBI" id="CHEBI:15377"/>
        <dbReference type="ChEBI" id="CHEBI:15378"/>
        <dbReference type="ChEBI" id="CHEBI:59874"/>
        <dbReference type="ChEBI" id="CHEBI:78442"/>
        <dbReference type="ChEBI" id="CHEBI:138191"/>
        <dbReference type="EC" id="3.1.1.29"/>
    </reaction>
</comment>
<dbReference type="PANTHER" id="PTHR17224:SF1">
    <property type="entry name" value="PEPTIDYL-TRNA HYDROLASE"/>
    <property type="match status" value="1"/>
</dbReference>
<dbReference type="AlphaFoldDB" id="A0YF44"/>
<dbReference type="EMBL" id="AAVT01000007">
    <property type="protein sequence ID" value="EAW30639.1"/>
    <property type="molecule type" value="Genomic_DNA"/>
</dbReference>
<comment type="similarity">
    <text evidence="5 7 9">Belongs to the PTH family.</text>
</comment>
<keyword evidence="2 7" id="KW-0820">tRNA-binding</keyword>
<feature type="active site" description="Proton acceptor" evidence="7">
    <location>
        <position position="40"/>
    </location>
</feature>
<keyword evidence="7" id="KW-0963">Cytoplasm</keyword>
<comment type="subunit">
    <text evidence="7">Monomer.</text>
</comment>
<keyword evidence="3 7" id="KW-0378">Hydrolase</keyword>
<evidence type="ECO:0000256" key="6">
    <source>
        <dbReference type="ARBA" id="ARBA00050038"/>
    </source>
</evidence>
<evidence type="ECO:0000256" key="2">
    <source>
        <dbReference type="ARBA" id="ARBA00022555"/>
    </source>
</evidence>
<dbReference type="eggNOG" id="COG0193">
    <property type="taxonomic scope" value="Bacteria"/>
</dbReference>
<protein>
    <recommendedName>
        <fullName evidence="6 7">Peptidyl-tRNA hydrolase</fullName>
        <shortName evidence="7">Pth</shortName>
        <ecNumber evidence="1 7">3.1.1.29</ecNumber>
    </recommendedName>
</protein>
<comment type="caution">
    <text evidence="10">The sequence shown here is derived from an EMBL/GenBank/DDBJ whole genome shotgun (WGS) entry which is preliminary data.</text>
</comment>
<dbReference type="HAMAP" id="MF_00083">
    <property type="entry name" value="Pept_tRNA_hydro_bact"/>
    <property type="match status" value="1"/>
</dbReference>
<feature type="binding site" evidence="7">
    <location>
        <position position="35"/>
    </location>
    <ligand>
        <name>tRNA</name>
        <dbReference type="ChEBI" id="CHEBI:17843"/>
    </ligand>
</feature>
<reference evidence="10 11" key="1">
    <citation type="journal article" date="2010" name="J. Bacteriol.">
        <title>Genome sequence of the oligotrophic marine Gammaproteobacterium HTCC2143, isolated from the Oregon Coast.</title>
        <authorList>
            <person name="Oh H.M."/>
            <person name="Kang I."/>
            <person name="Ferriera S."/>
            <person name="Giovannoni S.J."/>
            <person name="Cho J.C."/>
        </authorList>
    </citation>
    <scope>NUCLEOTIDE SEQUENCE [LARGE SCALE GENOMIC DNA]</scope>
    <source>
        <strain evidence="10 11">HTCC2143</strain>
    </source>
</reference>
<dbReference type="STRING" id="247633.GP2143_00832"/>
<evidence type="ECO:0000256" key="3">
    <source>
        <dbReference type="ARBA" id="ARBA00022801"/>
    </source>
</evidence>
<keyword evidence="4 7" id="KW-0694">RNA-binding</keyword>
<dbReference type="Pfam" id="PF01195">
    <property type="entry name" value="Pept_tRNA_hydro"/>
    <property type="match status" value="1"/>
</dbReference>
<evidence type="ECO:0000256" key="5">
    <source>
        <dbReference type="ARBA" id="ARBA00038063"/>
    </source>
</evidence>
<dbReference type="GO" id="GO:0004045">
    <property type="term" value="F:peptidyl-tRNA hydrolase activity"/>
    <property type="evidence" value="ECO:0007669"/>
    <property type="project" value="UniProtKB-UniRule"/>
</dbReference>
<feature type="binding site" evidence="7">
    <location>
        <position position="88"/>
    </location>
    <ligand>
        <name>tRNA</name>
        <dbReference type="ChEBI" id="CHEBI:17843"/>
    </ligand>
</feature>
<feature type="binding site" evidence="7">
    <location>
        <position position="134"/>
    </location>
    <ligand>
        <name>tRNA</name>
        <dbReference type="ChEBI" id="CHEBI:17843"/>
    </ligand>
</feature>
<evidence type="ECO:0000256" key="8">
    <source>
        <dbReference type="RuleBase" id="RU000673"/>
    </source>
</evidence>
<dbReference type="GO" id="GO:0000049">
    <property type="term" value="F:tRNA binding"/>
    <property type="evidence" value="ECO:0007669"/>
    <property type="project" value="UniProtKB-UniRule"/>
</dbReference>
<evidence type="ECO:0000313" key="11">
    <source>
        <dbReference type="Proteomes" id="UP000004931"/>
    </source>
</evidence>
<comment type="function">
    <text evidence="7">Hydrolyzes ribosome-free peptidyl-tRNAs (with 1 or more amino acids incorporated), which drop off the ribosome during protein synthesis, or as a result of ribosome stalling.</text>
</comment>
<dbReference type="Proteomes" id="UP000004931">
    <property type="component" value="Unassembled WGS sequence"/>
</dbReference>
<evidence type="ECO:0000256" key="4">
    <source>
        <dbReference type="ARBA" id="ARBA00022884"/>
    </source>
</evidence>
<dbReference type="SUPFAM" id="SSF53178">
    <property type="entry name" value="Peptidyl-tRNA hydrolase-like"/>
    <property type="match status" value="1"/>
</dbReference>
<dbReference type="GO" id="GO:0005737">
    <property type="term" value="C:cytoplasm"/>
    <property type="evidence" value="ECO:0007669"/>
    <property type="project" value="UniProtKB-SubCell"/>
</dbReference>
<feature type="binding site" evidence="7">
    <location>
        <position position="86"/>
    </location>
    <ligand>
        <name>tRNA</name>
        <dbReference type="ChEBI" id="CHEBI:17843"/>
    </ligand>
</feature>
<dbReference type="GO" id="GO:0006515">
    <property type="term" value="P:protein quality control for misfolded or incompletely synthesized proteins"/>
    <property type="evidence" value="ECO:0007669"/>
    <property type="project" value="UniProtKB-UniRule"/>
</dbReference>
<dbReference type="PANTHER" id="PTHR17224">
    <property type="entry name" value="PEPTIDYL-TRNA HYDROLASE"/>
    <property type="match status" value="1"/>
</dbReference>
<evidence type="ECO:0000256" key="1">
    <source>
        <dbReference type="ARBA" id="ARBA00013260"/>
    </source>
</evidence>
<gene>
    <name evidence="7" type="primary">pth</name>
    <name evidence="10" type="ORF">GP2143_00832</name>
</gene>
<dbReference type="GO" id="GO:0072344">
    <property type="term" value="P:rescue of stalled ribosome"/>
    <property type="evidence" value="ECO:0007669"/>
    <property type="project" value="UniProtKB-UniRule"/>
</dbReference>
<proteinExistence type="inferred from homology"/>
<evidence type="ECO:0000256" key="9">
    <source>
        <dbReference type="RuleBase" id="RU004320"/>
    </source>
</evidence>
<evidence type="ECO:0000313" key="10">
    <source>
        <dbReference type="EMBL" id="EAW30639.1"/>
    </source>
</evidence>
<name>A0YF44_9GAMM</name>
<dbReference type="InterPro" id="IPR036416">
    <property type="entry name" value="Pept_tRNA_hydro_sf"/>
</dbReference>
<accession>A0YF44</accession>
<comment type="function">
    <text evidence="7">Catalyzes the release of premature peptidyl moieties from peptidyl-tRNA molecules trapped in stalled 50S ribosomal subunits, and thus maintains levels of free tRNAs and 50S ribosomes.</text>
</comment>
<keyword evidence="11" id="KW-1185">Reference proteome</keyword>
<sequence>MLLNICVNAESPKKRLQKLSTIKLIVGLGNPGREYEETRHNAGAIFVNELARQHGCALKIETKFFGVTGRLQIDDDDVRLLIPTTFMNRSGQAVAAMCQFYKVPFEEILVAHDELDIDAGTARFKQGGGHGGHNGLRDIIARNGNNKNFHRLRIGIGHPGSADKVTGYVLNKAPAAEYRKMEDIIDEAIRALPDAIKGDWSKAMNYLHTFKA</sequence>
<dbReference type="EC" id="3.1.1.29" evidence="1 7"/>
<dbReference type="NCBIfam" id="TIGR00447">
    <property type="entry name" value="pth"/>
    <property type="match status" value="1"/>
</dbReference>
<feature type="site" description="Stabilizes the basic form of H active site to accept a proton" evidence="7">
    <location>
        <position position="113"/>
    </location>
</feature>
<dbReference type="PROSITE" id="PS01196">
    <property type="entry name" value="PEPT_TRNA_HYDROL_2"/>
    <property type="match status" value="1"/>
</dbReference>
<dbReference type="InterPro" id="IPR018171">
    <property type="entry name" value="Pept_tRNA_hydro_CS"/>
</dbReference>
<evidence type="ECO:0000256" key="7">
    <source>
        <dbReference type="HAMAP-Rule" id="MF_00083"/>
    </source>
</evidence>
<dbReference type="Gene3D" id="3.40.50.1470">
    <property type="entry name" value="Peptidyl-tRNA hydrolase"/>
    <property type="match status" value="1"/>
</dbReference>
<dbReference type="InterPro" id="IPR001328">
    <property type="entry name" value="Pept_tRNA_hydro"/>
</dbReference>
<dbReference type="PROSITE" id="PS01195">
    <property type="entry name" value="PEPT_TRNA_HYDROL_1"/>
    <property type="match status" value="1"/>
</dbReference>
<feature type="site" description="Discriminates between blocked and unblocked aminoacyl-tRNA" evidence="7">
    <location>
        <position position="30"/>
    </location>
</feature>
<comment type="subcellular location">
    <subcellularLocation>
        <location evidence="7">Cytoplasm</location>
    </subcellularLocation>
</comment>
<organism evidence="10 11">
    <name type="scientific">marine gamma proteobacterium HTCC2143</name>
    <dbReference type="NCBI Taxonomy" id="247633"/>
    <lineage>
        <taxon>Bacteria</taxon>
        <taxon>Pseudomonadati</taxon>
        <taxon>Pseudomonadota</taxon>
        <taxon>Gammaproteobacteria</taxon>
        <taxon>Cellvibrionales</taxon>
        <taxon>Spongiibacteraceae</taxon>
        <taxon>BD1-7 clade</taxon>
    </lineage>
</organism>
<dbReference type="CDD" id="cd00462">
    <property type="entry name" value="PTH"/>
    <property type="match status" value="1"/>
</dbReference>